<dbReference type="AlphaFoldDB" id="A0A6A4HHW5"/>
<keyword evidence="3" id="KW-1185">Reference proteome</keyword>
<evidence type="ECO:0000313" key="2">
    <source>
        <dbReference type="EMBL" id="KAE9397533.1"/>
    </source>
</evidence>
<protein>
    <submittedName>
        <fullName evidence="2">Uncharacterized protein</fullName>
    </submittedName>
</protein>
<accession>A0A6A4HHW5</accession>
<dbReference type="Proteomes" id="UP000799118">
    <property type="component" value="Unassembled WGS sequence"/>
</dbReference>
<dbReference type="OrthoDB" id="372624at2759"/>
<feature type="chain" id="PRO_5025355934" evidence="1">
    <location>
        <begin position="32"/>
        <end position="155"/>
    </location>
</feature>
<gene>
    <name evidence="2" type="ORF">BT96DRAFT_957900</name>
</gene>
<organism evidence="2 3">
    <name type="scientific">Gymnopus androsaceus JB14</name>
    <dbReference type="NCBI Taxonomy" id="1447944"/>
    <lineage>
        <taxon>Eukaryota</taxon>
        <taxon>Fungi</taxon>
        <taxon>Dikarya</taxon>
        <taxon>Basidiomycota</taxon>
        <taxon>Agaricomycotina</taxon>
        <taxon>Agaricomycetes</taxon>
        <taxon>Agaricomycetidae</taxon>
        <taxon>Agaricales</taxon>
        <taxon>Marasmiineae</taxon>
        <taxon>Omphalotaceae</taxon>
        <taxon>Gymnopus</taxon>
    </lineage>
</organism>
<dbReference type="EMBL" id="ML769496">
    <property type="protein sequence ID" value="KAE9397533.1"/>
    <property type="molecule type" value="Genomic_DNA"/>
</dbReference>
<evidence type="ECO:0000256" key="1">
    <source>
        <dbReference type="SAM" id="SignalP"/>
    </source>
</evidence>
<reference evidence="2" key="1">
    <citation type="journal article" date="2019" name="Environ. Microbiol.">
        <title>Fungal ecological strategies reflected in gene transcription - a case study of two litter decomposers.</title>
        <authorList>
            <person name="Barbi F."/>
            <person name="Kohler A."/>
            <person name="Barry K."/>
            <person name="Baskaran P."/>
            <person name="Daum C."/>
            <person name="Fauchery L."/>
            <person name="Ihrmark K."/>
            <person name="Kuo A."/>
            <person name="LaButti K."/>
            <person name="Lipzen A."/>
            <person name="Morin E."/>
            <person name="Grigoriev I.V."/>
            <person name="Henrissat B."/>
            <person name="Lindahl B."/>
            <person name="Martin F."/>
        </authorList>
    </citation>
    <scope>NUCLEOTIDE SEQUENCE</scope>
    <source>
        <strain evidence="2">JB14</strain>
    </source>
</reference>
<keyword evidence="1" id="KW-0732">Signal</keyword>
<proteinExistence type="predicted"/>
<evidence type="ECO:0000313" key="3">
    <source>
        <dbReference type="Proteomes" id="UP000799118"/>
    </source>
</evidence>
<feature type="signal peptide" evidence="1">
    <location>
        <begin position="1"/>
        <end position="31"/>
    </location>
</feature>
<name>A0A6A4HHW5_9AGAR</name>
<sequence>MPDLCSILLSWWQGLCLSCSLLRWFVPSAVALSITIHCKDSLIESIALYGFLPSLKDSSEAYATFQQQIPGVPPLGFFAASPFNQIPLFKMQVPVVKRLIYNSAKLTSLNAFLQELKVVSMVDLIEEYLVYCQHKYLQLMFSQQRENLRKTAKMR</sequence>